<dbReference type="InterPro" id="IPR039420">
    <property type="entry name" value="WalR-like"/>
</dbReference>
<dbReference type="PROSITE" id="PS50110">
    <property type="entry name" value="RESPONSE_REGULATORY"/>
    <property type="match status" value="1"/>
</dbReference>
<dbReference type="GO" id="GO:0006355">
    <property type="term" value="P:regulation of DNA-templated transcription"/>
    <property type="evidence" value="ECO:0007669"/>
    <property type="project" value="InterPro"/>
</dbReference>
<evidence type="ECO:0000313" key="5">
    <source>
        <dbReference type="EMBL" id="TCJ16966.1"/>
    </source>
</evidence>
<dbReference type="EMBL" id="SKBU01000015">
    <property type="protein sequence ID" value="TCJ16966.1"/>
    <property type="molecule type" value="Genomic_DNA"/>
</dbReference>
<dbReference type="SMART" id="SM00421">
    <property type="entry name" value="HTH_LUXR"/>
    <property type="match status" value="1"/>
</dbReference>
<dbReference type="Proteomes" id="UP000295244">
    <property type="component" value="Unassembled WGS sequence"/>
</dbReference>
<evidence type="ECO:0000256" key="2">
    <source>
        <dbReference type="PROSITE-ProRule" id="PRU00169"/>
    </source>
</evidence>
<dbReference type="OrthoDB" id="9808843at2"/>
<keyword evidence="1" id="KW-0238">DNA-binding</keyword>
<dbReference type="GO" id="GO:0000160">
    <property type="term" value="P:phosphorelay signal transduction system"/>
    <property type="evidence" value="ECO:0007669"/>
    <property type="project" value="InterPro"/>
</dbReference>
<reference evidence="5 6" key="1">
    <citation type="submission" date="2019-03" db="EMBL/GenBank/DDBJ databases">
        <title>Whole genome sequence of a novel Rubrobacter taiwanensis strain, isolated from Yellowstone National Park.</title>
        <authorList>
            <person name="Freed S."/>
            <person name="Ramaley R.F."/>
            <person name="Kyndt J.A."/>
        </authorList>
    </citation>
    <scope>NUCLEOTIDE SEQUENCE [LARGE SCALE GENOMIC DNA]</scope>
    <source>
        <strain evidence="5 6">Yellowstone</strain>
    </source>
</reference>
<protein>
    <submittedName>
        <fullName evidence="5">Response regulator transcription factor</fullName>
    </submittedName>
</protein>
<dbReference type="PANTHER" id="PTHR43214">
    <property type="entry name" value="TWO-COMPONENT RESPONSE REGULATOR"/>
    <property type="match status" value="1"/>
</dbReference>
<accession>A0A4R1BI57</accession>
<dbReference type="SUPFAM" id="SSF46894">
    <property type="entry name" value="C-terminal effector domain of the bipartite response regulators"/>
    <property type="match status" value="1"/>
</dbReference>
<dbReference type="SUPFAM" id="SSF52172">
    <property type="entry name" value="CheY-like"/>
    <property type="match status" value="1"/>
</dbReference>
<keyword evidence="6" id="KW-1185">Reference proteome</keyword>
<proteinExistence type="predicted"/>
<evidence type="ECO:0000259" key="3">
    <source>
        <dbReference type="PROSITE" id="PS50043"/>
    </source>
</evidence>
<feature type="domain" description="Response regulatory" evidence="4">
    <location>
        <begin position="1"/>
        <end position="37"/>
    </location>
</feature>
<dbReference type="PROSITE" id="PS50043">
    <property type="entry name" value="HTH_LUXR_2"/>
    <property type="match status" value="1"/>
</dbReference>
<evidence type="ECO:0000259" key="4">
    <source>
        <dbReference type="PROSITE" id="PS50110"/>
    </source>
</evidence>
<comment type="caution">
    <text evidence="2">Lacks conserved residue(s) required for the propagation of feature annotation.</text>
</comment>
<evidence type="ECO:0000256" key="1">
    <source>
        <dbReference type="ARBA" id="ARBA00023125"/>
    </source>
</evidence>
<dbReference type="GO" id="GO:0003677">
    <property type="term" value="F:DNA binding"/>
    <property type="evidence" value="ECO:0007669"/>
    <property type="project" value="UniProtKB-KW"/>
</dbReference>
<sequence length="141" mass="15069">MHEDAEYLLEAIRAGASGYVLKEASAGRVVEVVRRTLCGEMPLDEGLAARLLKRLASERGPGGNGARGEVCALPEGITPREAEVLRLLARGYTNPQIARELGISRGTAKIHVQNIIAKLGVSDRTQAAVRATELGIFQPRG</sequence>
<dbReference type="InterPro" id="IPR000792">
    <property type="entry name" value="Tscrpt_reg_LuxR_C"/>
</dbReference>
<dbReference type="RefSeq" id="WP_132691326.1">
    <property type="nucleotide sequence ID" value="NZ_SKBU01000015.1"/>
</dbReference>
<dbReference type="PRINTS" id="PR00038">
    <property type="entry name" value="HTHLUXR"/>
</dbReference>
<comment type="caution">
    <text evidence="5">The sequence shown here is derived from an EMBL/GenBank/DDBJ whole genome shotgun (WGS) entry which is preliminary data.</text>
</comment>
<dbReference type="CDD" id="cd06170">
    <property type="entry name" value="LuxR_C_like"/>
    <property type="match status" value="1"/>
</dbReference>
<gene>
    <name evidence="5" type="ORF">E0L93_08045</name>
</gene>
<dbReference type="InterPro" id="IPR011006">
    <property type="entry name" value="CheY-like_superfamily"/>
</dbReference>
<evidence type="ECO:0000313" key="6">
    <source>
        <dbReference type="Proteomes" id="UP000295244"/>
    </source>
</evidence>
<dbReference type="InterPro" id="IPR001789">
    <property type="entry name" value="Sig_transdc_resp-reg_receiver"/>
</dbReference>
<dbReference type="InterPro" id="IPR016032">
    <property type="entry name" value="Sig_transdc_resp-reg_C-effctor"/>
</dbReference>
<organism evidence="5 6">
    <name type="scientific">Rubrobacter taiwanensis</name>
    <dbReference type="NCBI Taxonomy" id="185139"/>
    <lineage>
        <taxon>Bacteria</taxon>
        <taxon>Bacillati</taxon>
        <taxon>Actinomycetota</taxon>
        <taxon>Rubrobacteria</taxon>
        <taxon>Rubrobacterales</taxon>
        <taxon>Rubrobacteraceae</taxon>
        <taxon>Rubrobacter</taxon>
    </lineage>
</organism>
<feature type="domain" description="HTH luxR-type" evidence="3">
    <location>
        <begin position="70"/>
        <end position="135"/>
    </location>
</feature>
<dbReference type="AlphaFoldDB" id="A0A4R1BI57"/>
<dbReference type="Gene3D" id="3.40.50.2300">
    <property type="match status" value="1"/>
</dbReference>
<dbReference type="Pfam" id="PF00196">
    <property type="entry name" value="GerE"/>
    <property type="match status" value="1"/>
</dbReference>
<name>A0A4R1BI57_9ACTN</name>